<reference evidence="2 3" key="1">
    <citation type="submission" date="2020-07" db="EMBL/GenBank/DDBJ databases">
        <authorList>
            <person name="Feng H."/>
        </authorList>
    </citation>
    <scope>NUCLEOTIDE SEQUENCE [LARGE SCALE GENOMIC DNA]</scope>
    <source>
        <strain evidence="3">s-10</strain>
    </source>
</reference>
<evidence type="ECO:0000256" key="1">
    <source>
        <dbReference type="SAM" id="MobiDB-lite"/>
    </source>
</evidence>
<feature type="compositionally biased region" description="Basic residues" evidence="1">
    <location>
        <begin position="313"/>
        <end position="326"/>
    </location>
</feature>
<feature type="region of interest" description="Disordered" evidence="1">
    <location>
        <begin position="282"/>
        <end position="405"/>
    </location>
</feature>
<protein>
    <submittedName>
        <fullName evidence="2">Uncharacterized protein</fullName>
    </submittedName>
</protein>
<feature type="compositionally biased region" description="Basic and acidic residues" evidence="1">
    <location>
        <begin position="291"/>
        <end position="300"/>
    </location>
</feature>
<proteinExistence type="predicted"/>
<evidence type="ECO:0000313" key="2">
    <source>
        <dbReference type="EMBL" id="MBA4494107.1"/>
    </source>
</evidence>
<dbReference type="RefSeq" id="WP_181751345.1">
    <property type="nucleotide sequence ID" value="NZ_JACEIQ010000005.1"/>
</dbReference>
<evidence type="ECO:0000313" key="3">
    <source>
        <dbReference type="Proteomes" id="UP000535491"/>
    </source>
</evidence>
<accession>A0A7W1WQE0</accession>
<keyword evidence="3" id="KW-1185">Reference proteome</keyword>
<comment type="caution">
    <text evidence="2">The sequence shown here is derived from an EMBL/GenBank/DDBJ whole genome shotgun (WGS) entry which is preliminary data.</text>
</comment>
<feature type="compositionally biased region" description="Polar residues" evidence="1">
    <location>
        <begin position="355"/>
        <end position="365"/>
    </location>
</feature>
<dbReference type="EMBL" id="JACEIQ010000005">
    <property type="protein sequence ID" value="MBA4494107.1"/>
    <property type="molecule type" value="Genomic_DNA"/>
</dbReference>
<gene>
    <name evidence="2" type="ORF">H1191_07290</name>
</gene>
<sequence>MESKYDVIILGTGESAKAAVAALKEQGKTALLIDLKPEMVTTMVCQSPQQPSHNGHPSSHMSQPVLIGDESSQIWLHKQTLHTGTSETATYTFQVHEMKETKQTDAYYSITGEEQTSSELTMIEDHEIEETDLEAEVLEANEIDAEIQSPHSFLRERENSLREKLIRREQKISPFYEDTDQETDYPVYNLERIQIEDETHSDDQSWEHPNATYVIDSGENFPGNRHSNTLSFFEQPVYRERELKLRKRLIGNQRFNGQHSHNMYPANGADKPPKIIYQEKEETNQTQNHPYQEKEKHTEDTQPGVYPLEPFSARRRARSHKKNRFARKSEHISDKKAKKPLQKSQPVTWEEPQTPDGQENKNSSFDGPLFEHSTPKIQPFKRQPFQKDTPPQSETELNNDHLKRDDIEFEDAYGGYSSLEDFLTPFSQNSRKRQEMDKIEKRKIALRGLHNLINNLG</sequence>
<dbReference type="AlphaFoldDB" id="A0A7W1WQE0"/>
<name>A0A7W1WQE0_9BACL</name>
<dbReference type="Proteomes" id="UP000535491">
    <property type="component" value="Unassembled WGS sequence"/>
</dbReference>
<organism evidence="2 3">
    <name type="scientific">Paenactinomyces guangxiensis</name>
    <dbReference type="NCBI Taxonomy" id="1490290"/>
    <lineage>
        <taxon>Bacteria</taxon>
        <taxon>Bacillati</taxon>
        <taxon>Bacillota</taxon>
        <taxon>Bacilli</taxon>
        <taxon>Bacillales</taxon>
        <taxon>Thermoactinomycetaceae</taxon>
        <taxon>Paenactinomyces</taxon>
    </lineage>
</organism>